<dbReference type="Proteomes" id="UP000006512">
    <property type="component" value="Unassembled WGS sequence"/>
</dbReference>
<accession>F4QHF9</accession>
<sequence length="44" mass="4928">MPASSDYPQAASSQAGRRDFFFLDAVHPESLRWGRIIGYGLWGN</sequence>
<protein>
    <submittedName>
        <fullName evidence="1">Uncharacterized protein</fullName>
    </submittedName>
</protein>
<organism evidence="1 2">
    <name type="scientific">Asticcacaulis biprosthecium C19</name>
    <dbReference type="NCBI Taxonomy" id="715226"/>
    <lineage>
        <taxon>Bacteria</taxon>
        <taxon>Pseudomonadati</taxon>
        <taxon>Pseudomonadota</taxon>
        <taxon>Alphaproteobacteria</taxon>
        <taxon>Caulobacterales</taxon>
        <taxon>Caulobacteraceae</taxon>
        <taxon>Asticcacaulis</taxon>
    </lineage>
</organism>
<dbReference type="HOGENOM" id="CLU_3211819_0_0_5"/>
<gene>
    <name evidence="1" type="ORF">ABI_11330</name>
</gene>
<dbReference type="STRING" id="715226.ABI_11330"/>
<evidence type="ECO:0000313" key="2">
    <source>
        <dbReference type="Proteomes" id="UP000006512"/>
    </source>
</evidence>
<name>F4QHF9_9CAUL</name>
<dbReference type="AlphaFoldDB" id="F4QHF9"/>
<keyword evidence="2" id="KW-1185">Reference proteome</keyword>
<proteinExistence type="predicted"/>
<dbReference type="EMBL" id="GL883077">
    <property type="protein sequence ID" value="EGF92696.1"/>
    <property type="molecule type" value="Genomic_DNA"/>
</dbReference>
<evidence type="ECO:0000313" key="1">
    <source>
        <dbReference type="EMBL" id="EGF92696.1"/>
    </source>
</evidence>
<reference evidence="2" key="1">
    <citation type="submission" date="2011-03" db="EMBL/GenBank/DDBJ databases">
        <title>Draft genome sequence of Brevundimonas diminuta.</title>
        <authorList>
            <person name="Brown P.J.B."/>
            <person name="Buechlein A."/>
            <person name="Hemmerich C."/>
            <person name="Brun Y.V."/>
        </authorList>
    </citation>
    <scope>NUCLEOTIDE SEQUENCE [LARGE SCALE GENOMIC DNA]</scope>
    <source>
        <strain evidence="2">C19</strain>
    </source>
</reference>